<proteinExistence type="predicted"/>
<keyword evidence="2" id="KW-1185">Reference proteome</keyword>
<dbReference type="AlphaFoldDB" id="A0A1I7WP82"/>
<keyword evidence="1" id="KW-0732">Signal</keyword>
<accession>A0A1I7WP82</accession>
<evidence type="ECO:0000313" key="3">
    <source>
        <dbReference type="WBParaSite" id="Hba_06951"/>
    </source>
</evidence>
<protein>
    <submittedName>
        <fullName evidence="3">Secreted protein</fullName>
    </submittedName>
</protein>
<name>A0A1I7WP82_HETBA</name>
<organism evidence="2 3">
    <name type="scientific">Heterorhabditis bacteriophora</name>
    <name type="common">Entomopathogenic nematode worm</name>
    <dbReference type="NCBI Taxonomy" id="37862"/>
    <lineage>
        <taxon>Eukaryota</taxon>
        <taxon>Metazoa</taxon>
        <taxon>Ecdysozoa</taxon>
        <taxon>Nematoda</taxon>
        <taxon>Chromadorea</taxon>
        <taxon>Rhabditida</taxon>
        <taxon>Rhabditina</taxon>
        <taxon>Rhabditomorpha</taxon>
        <taxon>Strongyloidea</taxon>
        <taxon>Heterorhabditidae</taxon>
        <taxon>Heterorhabditis</taxon>
    </lineage>
</organism>
<dbReference type="WBParaSite" id="Hba_06951">
    <property type="protein sequence ID" value="Hba_06951"/>
    <property type="gene ID" value="Hba_06951"/>
</dbReference>
<feature type="chain" id="PRO_5009310789" evidence="1">
    <location>
        <begin position="18"/>
        <end position="128"/>
    </location>
</feature>
<feature type="signal peptide" evidence="1">
    <location>
        <begin position="1"/>
        <end position="17"/>
    </location>
</feature>
<sequence length="128" mass="14839">MFVVSLMFTCSLPLLLSQKVERLVYNNLSAELVFQAREFGQAGKKTGYFLECQLYLTYFIIQINYLESSKLLDLNILDFQLLLTMGLQPFVSKFFTMPLTDINSGIQQLCTRFEMQLQCQLGFGESRY</sequence>
<dbReference type="Proteomes" id="UP000095283">
    <property type="component" value="Unplaced"/>
</dbReference>
<evidence type="ECO:0000313" key="2">
    <source>
        <dbReference type="Proteomes" id="UP000095283"/>
    </source>
</evidence>
<evidence type="ECO:0000256" key="1">
    <source>
        <dbReference type="SAM" id="SignalP"/>
    </source>
</evidence>
<reference evidence="3" key="1">
    <citation type="submission" date="2016-11" db="UniProtKB">
        <authorList>
            <consortium name="WormBaseParasite"/>
        </authorList>
    </citation>
    <scope>IDENTIFICATION</scope>
</reference>